<dbReference type="InterPro" id="IPR000531">
    <property type="entry name" value="Beta-barrel_TonB"/>
</dbReference>
<keyword evidence="8 13" id="KW-0798">TonB box</keyword>
<dbReference type="PANTHER" id="PTHR32552:SF74">
    <property type="entry name" value="HYDROXAMATE SIDEROPHORE RECEPTOR FHUE"/>
    <property type="match status" value="1"/>
</dbReference>
<keyword evidence="6 12" id="KW-0812">Transmembrane</keyword>
<comment type="caution">
    <text evidence="15">The sequence shown here is derived from an EMBL/GenBank/DDBJ whole genome shotgun (WGS) entry which is preliminary data.</text>
</comment>
<dbReference type="PANTHER" id="PTHR32552">
    <property type="entry name" value="FERRICHROME IRON RECEPTOR-RELATED"/>
    <property type="match status" value="1"/>
</dbReference>
<dbReference type="Gene3D" id="3.55.50.30">
    <property type="match status" value="1"/>
</dbReference>
<dbReference type="Pfam" id="PF07715">
    <property type="entry name" value="Plug"/>
    <property type="match status" value="1"/>
</dbReference>
<evidence type="ECO:0000313" key="15">
    <source>
        <dbReference type="EMBL" id="RKP47109.1"/>
    </source>
</evidence>
<keyword evidence="16" id="KW-1185">Reference proteome</keyword>
<evidence type="ECO:0000313" key="16">
    <source>
        <dbReference type="Proteomes" id="UP000270342"/>
    </source>
</evidence>
<organism evidence="15 16">
    <name type="scientific">Pararobbsia silviterrae</name>
    <dbReference type="NCBI Taxonomy" id="1792498"/>
    <lineage>
        <taxon>Bacteria</taxon>
        <taxon>Pseudomonadati</taxon>
        <taxon>Pseudomonadota</taxon>
        <taxon>Betaproteobacteria</taxon>
        <taxon>Burkholderiales</taxon>
        <taxon>Burkholderiaceae</taxon>
        <taxon>Pararobbsia</taxon>
    </lineage>
</organism>
<proteinExistence type="inferred from homology"/>
<dbReference type="GO" id="GO:0015344">
    <property type="term" value="F:siderophore uptake transmembrane transporter activity"/>
    <property type="evidence" value="ECO:0007669"/>
    <property type="project" value="TreeGrafter"/>
</dbReference>
<dbReference type="NCBIfam" id="TIGR01783">
    <property type="entry name" value="TonB-siderophor"/>
    <property type="match status" value="1"/>
</dbReference>
<keyword evidence="4 12" id="KW-1134">Transmembrane beta strand</keyword>
<keyword evidence="7" id="KW-0408">Iron</keyword>
<evidence type="ECO:0000256" key="11">
    <source>
        <dbReference type="ARBA" id="ARBA00023237"/>
    </source>
</evidence>
<dbReference type="Gene3D" id="2.40.170.20">
    <property type="entry name" value="TonB-dependent receptor, beta-barrel domain"/>
    <property type="match status" value="1"/>
</dbReference>
<gene>
    <name evidence="15" type="ORF">D7S86_23460</name>
</gene>
<evidence type="ECO:0000256" key="5">
    <source>
        <dbReference type="ARBA" id="ARBA00022496"/>
    </source>
</evidence>
<reference evidence="15 16" key="1">
    <citation type="submission" date="2018-10" db="EMBL/GenBank/DDBJ databases">
        <title>Robbsia sp. DHC34, isolated from soil.</title>
        <authorList>
            <person name="Gao Z.-H."/>
            <person name="Qiu L.-H."/>
        </authorList>
    </citation>
    <scope>NUCLEOTIDE SEQUENCE [LARGE SCALE GENOMIC DNA]</scope>
    <source>
        <strain evidence="15 16">DHC34</strain>
    </source>
</reference>
<comment type="subcellular location">
    <subcellularLocation>
        <location evidence="1 12">Cell outer membrane</location>
        <topology evidence="1 12">Multi-pass membrane protein</topology>
    </subcellularLocation>
</comment>
<accession>A0A494XG39</accession>
<evidence type="ECO:0000256" key="10">
    <source>
        <dbReference type="ARBA" id="ARBA00023170"/>
    </source>
</evidence>
<protein>
    <submittedName>
        <fullName evidence="15">TonB-dependent siderophore receptor</fullName>
    </submittedName>
</protein>
<evidence type="ECO:0000256" key="13">
    <source>
        <dbReference type="RuleBase" id="RU003357"/>
    </source>
</evidence>
<dbReference type="InterPro" id="IPR036942">
    <property type="entry name" value="Beta-barrel_TonB_sf"/>
</dbReference>
<keyword evidence="3 12" id="KW-0813">Transport</keyword>
<sequence>MPLIGPEGIDSNTRSLRRIASRASMAKAPKTHPMAFAARSLFLALAIAAIHPVGVAQAQTAGADTGARAHYAIAPGPLADVLAQFAALTHTPLSFDPATLAGLRSDGLNGPYSVDEGFRTLLRGSGYALDAKGNGMWSLRRVKDTDANGAGSVTETLAPVVVTAANDAAKSLNPPTTVGSKEALSARDIPQTVSVVTQDQIQALAMRTVDDAMRYAPGVTTEVNQPGFSSYYSRGFPISTIQFDGVPTGIVTSGISGPTEGLAAYDRVEVLYGPAGILNGFGGEGGIMNLVRKRAPEQFEASAQISAGTYSNGDVQADIGGPLNAAGTLRGRVVVDEQYQHEMQDTTWLRNQQFYGTLEADITPTTLVRVGASYTDIYGKLMYGLPNNTDYTTPDVSRSTYLGPDWNWFSTQRTNAFAEVEQKLEGGWTAKLSYNFMRTTTDVLTGALFTNDVALDQAQHYSVNTQDANTQNALDVYATGPFALFGRTHHLTIGASYLHTNDVTNQFLINPDSGLDFEGDLYAPLTDNSAYSNDFAGGPQNDVTTDSTQFGFYGNARFSLADPLTLVLGGRVTWWSSDSTPSADPNDNYFGNVATRDHVTAKFSPMVGLIYDINDQHTLYASYASIFQPQAGDETVSGQVIKPLEGNQFEVGEKAEFLDGLLTTNIALFHIREKNRAESDPINTGYYIAAGEAQSQGVDLRATGKLTDDWKIGAGYTYTDWRNYDDSFTAHQSFSVVAPKHVFKLWTSYTLPGELRRWTVGGATYVQSRTFYKDSSGFLSNNTLPSGTLVAGGYATLDLSVGYQINKHLNASLLVTNVFDRKYISSLTTGGIGTYYGDPVKVLFTLRATM</sequence>
<dbReference type="Gene3D" id="2.170.130.10">
    <property type="entry name" value="TonB-dependent receptor, plug domain"/>
    <property type="match status" value="1"/>
</dbReference>
<dbReference type="GO" id="GO:0038023">
    <property type="term" value="F:signaling receptor activity"/>
    <property type="evidence" value="ECO:0007669"/>
    <property type="project" value="InterPro"/>
</dbReference>
<evidence type="ECO:0000256" key="8">
    <source>
        <dbReference type="ARBA" id="ARBA00023077"/>
    </source>
</evidence>
<evidence type="ECO:0000256" key="3">
    <source>
        <dbReference type="ARBA" id="ARBA00022448"/>
    </source>
</evidence>
<comment type="similarity">
    <text evidence="2 12 13">Belongs to the TonB-dependent receptor family.</text>
</comment>
<dbReference type="Proteomes" id="UP000270342">
    <property type="component" value="Unassembled WGS sequence"/>
</dbReference>
<keyword evidence="5" id="KW-0410">Iron transport</keyword>
<dbReference type="CDD" id="cd01347">
    <property type="entry name" value="ligand_gated_channel"/>
    <property type="match status" value="1"/>
</dbReference>
<dbReference type="InterPro" id="IPR037066">
    <property type="entry name" value="Plug_dom_sf"/>
</dbReference>
<evidence type="ECO:0000256" key="2">
    <source>
        <dbReference type="ARBA" id="ARBA00009810"/>
    </source>
</evidence>
<keyword evidence="10 15" id="KW-0675">Receptor</keyword>
<evidence type="ECO:0000256" key="9">
    <source>
        <dbReference type="ARBA" id="ARBA00023136"/>
    </source>
</evidence>
<evidence type="ECO:0000256" key="12">
    <source>
        <dbReference type="PROSITE-ProRule" id="PRU01360"/>
    </source>
</evidence>
<dbReference type="InterPro" id="IPR012910">
    <property type="entry name" value="Plug_dom"/>
</dbReference>
<dbReference type="InterPro" id="IPR039426">
    <property type="entry name" value="TonB-dep_rcpt-like"/>
</dbReference>
<evidence type="ECO:0000256" key="4">
    <source>
        <dbReference type="ARBA" id="ARBA00022452"/>
    </source>
</evidence>
<keyword evidence="5" id="KW-0406">Ion transport</keyword>
<evidence type="ECO:0000256" key="7">
    <source>
        <dbReference type="ARBA" id="ARBA00023004"/>
    </source>
</evidence>
<dbReference type="InterPro" id="IPR011662">
    <property type="entry name" value="Secretin/TonB_short_N"/>
</dbReference>
<dbReference type="GO" id="GO:0009279">
    <property type="term" value="C:cell outer membrane"/>
    <property type="evidence" value="ECO:0007669"/>
    <property type="project" value="UniProtKB-SubCell"/>
</dbReference>
<dbReference type="GO" id="GO:0015891">
    <property type="term" value="P:siderophore transport"/>
    <property type="evidence" value="ECO:0007669"/>
    <property type="project" value="InterPro"/>
</dbReference>
<dbReference type="InterPro" id="IPR010105">
    <property type="entry name" value="TonB_sidphr_rcpt"/>
</dbReference>
<evidence type="ECO:0000256" key="1">
    <source>
        <dbReference type="ARBA" id="ARBA00004571"/>
    </source>
</evidence>
<evidence type="ECO:0000256" key="6">
    <source>
        <dbReference type="ARBA" id="ARBA00022692"/>
    </source>
</evidence>
<dbReference type="SMART" id="SM00965">
    <property type="entry name" value="STN"/>
    <property type="match status" value="1"/>
</dbReference>
<feature type="domain" description="Secretin/TonB short N-terminal" evidence="14">
    <location>
        <begin position="91"/>
        <end position="142"/>
    </location>
</feature>
<dbReference type="EMBL" id="RBZU01000013">
    <property type="protein sequence ID" value="RKP47109.1"/>
    <property type="molecule type" value="Genomic_DNA"/>
</dbReference>
<name>A0A494XG39_9BURK</name>
<evidence type="ECO:0000259" key="14">
    <source>
        <dbReference type="SMART" id="SM00965"/>
    </source>
</evidence>
<dbReference type="PROSITE" id="PS52016">
    <property type="entry name" value="TONB_DEPENDENT_REC_3"/>
    <property type="match status" value="1"/>
</dbReference>
<dbReference type="SUPFAM" id="SSF56935">
    <property type="entry name" value="Porins"/>
    <property type="match status" value="1"/>
</dbReference>
<dbReference type="Pfam" id="PF00593">
    <property type="entry name" value="TonB_dep_Rec_b-barrel"/>
    <property type="match status" value="1"/>
</dbReference>
<keyword evidence="11 12" id="KW-0998">Cell outer membrane</keyword>
<keyword evidence="9 12" id="KW-0472">Membrane</keyword>
<dbReference type="AlphaFoldDB" id="A0A494XG39"/>